<comment type="subcellular location">
    <subcellularLocation>
        <location evidence="2 14">Cell inner membrane</location>
        <topology evidence="2 14">Multi-pass membrane protein</topology>
    </subcellularLocation>
</comment>
<evidence type="ECO:0000256" key="7">
    <source>
        <dbReference type="ARBA" id="ARBA00022692"/>
    </source>
</evidence>
<evidence type="ECO:0000256" key="13">
    <source>
        <dbReference type="ARBA" id="ARBA00030750"/>
    </source>
</evidence>
<dbReference type="InterPro" id="IPR003004">
    <property type="entry name" value="GspF/PilC"/>
</dbReference>
<evidence type="ECO:0000256" key="9">
    <source>
        <dbReference type="ARBA" id="ARBA00022837"/>
    </source>
</evidence>
<organism evidence="17 18">
    <name type="scientific">Roseateles koreensis</name>
    <dbReference type="NCBI Taxonomy" id="2987526"/>
    <lineage>
        <taxon>Bacteria</taxon>
        <taxon>Pseudomonadati</taxon>
        <taxon>Pseudomonadota</taxon>
        <taxon>Betaproteobacteria</taxon>
        <taxon>Burkholderiales</taxon>
        <taxon>Sphaerotilaceae</taxon>
        <taxon>Roseateles</taxon>
    </lineage>
</organism>
<evidence type="ECO:0000259" key="16">
    <source>
        <dbReference type="Pfam" id="PF00482"/>
    </source>
</evidence>
<gene>
    <name evidence="17" type="primary">gspF</name>
    <name evidence="17" type="ORF">PRZ01_09645</name>
</gene>
<feature type="domain" description="Type II secretion system protein GspF" evidence="16">
    <location>
        <begin position="272"/>
        <end position="394"/>
    </location>
</feature>
<comment type="function">
    <text evidence="1">Component of the type II secretion system inner membrane complex required for the energy-dependent secretion of extracellular factors such as proteases and toxins from the periplasm.</text>
</comment>
<keyword evidence="4 14" id="KW-0813">Transport</keyword>
<evidence type="ECO:0000313" key="18">
    <source>
        <dbReference type="Proteomes" id="UP001219862"/>
    </source>
</evidence>
<comment type="caution">
    <text evidence="17">The sequence shown here is derived from an EMBL/GenBank/DDBJ whole genome shotgun (WGS) entry which is preliminary data.</text>
</comment>
<dbReference type="NCBIfam" id="TIGR02120">
    <property type="entry name" value="GspF"/>
    <property type="match status" value="1"/>
</dbReference>
<dbReference type="PRINTS" id="PR00812">
    <property type="entry name" value="BCTERIALGSPF"/>
</dbReference>
<evidence type="ECO:0000256" key="10">
    <source>
        <dbReference type="ARBA" id="ARBA00022927"/>
    </source>
</evidence>
<protein>
    <recommendedName>
        <fullName evidence="13">General secretion pathway protein F</fullName>
    </recommendedName>
</protein>
<feature type="domain" description="Type II secretion system protein GspF" evidence="16">
    <location>
        <begin position="69"/>
        <end position="192"/>
    </location>
</feature>
<reference evidence="17 18" key="1">
    <citation type="submission" date="2022-10" db="EMBL/GenBank/DDBJ databases">
        <title>paucibacter sp. hw8 Genome sequencing.</title>
        <authorList>
            <person name="Park S."/>
        </authorList>
    </citation>
    <scope>NUCLEOTIDE SEQUENCE [LARGE SCALE GENOMIC DNA]</scope>
    <source>
        <strain evidence="18">hw8</strain>
    </source>
</reference>
<keyword evidence="9" id="KW-0106">Calcium</keyword>
<dbReference type="InterPro" id="IPR042094">
    <property type="entry name" value="T2SS_GspF_sf"/>
</dbReference>
<feature type="transmembrane region" description="Helical" evidence="15">
    <location>
        <begin position="168"/>
        <end position="191"/>
    </location>
</feature>
<evidence type="ECO:0000313" key="17">
    <source>
        <dbReference type="EMBL" id="MDC8785453.1"/>
    </source>
</evidence>
<evidence type="ECO:0000256" key="3">
    <source>
        <dbReference type="ARBA" id="ARBA00005745"/>
    </source>
</evidence>
<dbReference type="PROSITE" id="PS00874">
    <property type="entry name" value="T2SP_F"/>
    <property type="match status" value="1"/>
</dbReference>
<evidence type="ECO:0000256" key="2">
    <source>
        <dbReference type="ARBA" id="ARBA00004429"/>
    </source>
</evidence>
<keyword evidence="10" id="KW-0653">Protein transport</keyword>
<name>A0ABT5KSX4_9BURK</name>
<evidence type="ECO:0000256" key="12">
    <source>
        <dbReference type="ARBA" id="ARBA00023136"/>
    </source>
</evidence>
<dbReference type="RefSeq" id="WP_273596566.1">
    <property type="nucleotide sequence ID" value="NZ_JAQQXS010000007.1"/>
</dbReference>
<keyword evidence="12 15" id="KW-0472">Membrane</keyword>
<evidence type="ECO:0000256" key="6">
    <source>
        <dbReference type="ARBA" id="ARBA00022519"/>
    </source>
</evidence>
<dbReference type="Pfam" id="PF00482">
    <property type="entry name" value="T2SSF"/>
    <property type="match status" value="2"/>
</dbReference>
<feature type="transmembrane region" description="Helical" evidence="15">
    <location>
        <begin position="222"/>
        <end position="241"/>
    </location>
</feature>
<evidence type="ECO:0000256" key="4">
    <source>
        <dbReference type="ARBA" id="ARBA00022448"/>
    </source>
</evidence>
<evidence type="ECO:0000256" key="14">
    <source>
        <dbReference type="RuleBase" id="RU003923"/>
    </source>
</evidence>
<evidence type="ECO:0000256" key="1">
    <source>
        <dbReference type="ARBA" id="ARBA00002684"/>
    </source>
</evidence>
<keyword evidence="18" id="KW-1185">Reference proteome</keyword>
<evidence type="ECO:0000256" key="15">
    <source>
        <dbReference type="SAM" id="Phobius"/>
    </source>
</evidence>
<keyword evidence="11 15" id="KW-1133">Transmembrane helix</keyword>
<keyword evidence="7 14" id="KW-0812">Transmembrane</keyword>
<evidence type="ECO:0000256" key="8">
    <source>
        <dbReference type="ARBA" id="ARBA00022723"/>
    </source>
</evidence>
<dbReference type="InterPro" id="IPR001992">
    <property type="entry name" value="T2SS_GspF/T4SS_PilC_CS"/>
</dbReference>
<dbReference type="InterPro" id="IPR018076">
    <property type="entry name" value="T2SS_GspF_dom"/>
</dbReference>
<dbReference type="EMBL" id="JAQQXS010000007">
    <property type="protein sequence ID" value="MDC8785453.1"/>
    <property type="molecule type" value="Genomic_DNA"/>
</dbReference>
<dbReference type="PANTHER" id="PTHR30012">
    <property type="entry name" value="GENERAL SECRETION PATHWAY PROTEIN"/>
    <property type="match status" value="1"/>
</dbReference>
<evidence type="ECO:0000256" key="11">
    <source>
        <dbReference type="ARBA" id="ARBA00022989"/>
    </source>
</evidence>
<dbReference type="PANTHER" id="PTHR30012:SF0">
    <property type="entry name" value="TYPE II SECRETION SYSTEM PROTEIN F-RELATED"/>
    <property type="match status" value="1"/>
</dbReference>
<dbReference type="InterPro" id="IPR011850">
    <property type="entry name" value="T2SS_GspF"/>
</dbReference>
<feature type="transmembrane region" description="Helical" evidence="15">
    <location>
        <begin position="371"/>
        <end position="396"/>
    </location>
</feature>
<sequence length="403" mass="42865">MPAYKYEAINAAGRSSSGLIEADTPRAARAQVRGMNLVPVLITPVQQQGQAGGKRFARRIFSPSALAVWTRQLAGLVGSGLPLERALSALADESEDARQRELLSQLKAEVNAGAPFARALGSAPREFDEVYRGVVAAGEQSGALGVVLEKLADDLEERQDLKGKLMGAMAYPAIVSLISVFIVIFLVTYVVPQIATVFTNSKRALPALTVGMLALSAFVRNWGWLMLLMLVAGGLGLNAALKRARFRLRFDAGLLELPLVGRLARGYNAARFAGTLAMLAGSGVPILKALQAAAETLSNHAMRADALDALVQVREGAPLGAALAGKKRFPGILAMFARLGEQTGQLPEMLDRAARQLSVEVQRRAMAAATLLEPLMIVGMGGIVLMIVLAVLLPIIQLNTWVK</sequence>
<dbReference type="Proteomes" id="UP001219862">
    <property type="component" value="Unassembled WGS sequence"/>
</dbReference>
<accession>A0ABT5KSX4</accession>
<keyword evidence="8" id="KW-0479">Metal-binding</keyword>
<keyword evidence="6" id="KW-0997">Cell inner membrane</keyword>
<keyword evidence="5" id="KW-1003">Cell membrane</keyword>
<dbReference type="Gene3D" id="1.20.81.30">
    <property type="entry name" value="Type II secretion system (T2SS), domain F"/>
    <property type="match status" value="2"/>
</dbReference>
<comment type="similarity">
    <text evidence="3 14">Belongs to the GSP F family.</text>
</comment>
<evidence type="ECO:0000256" key="5">
    <source>
        <dbReference type="ARBA" id="ARBA00022475"/>
    </source>
</evidence>
<proteinExistence type="inferred from homology"/>